<feature type="active site" description="Charge relay system" evidence="10">
    <location>
        <position position="253"/>
    </location>
</feature>
<dbReference type="Gene3D" id="3.40.50.200">
    <property type="entry name" value="Peptidase S8/S53 domain"/>
    <property type="match status" value="1"/>
</dbReference>
<dbReference type="PANTHER" id="PTHR43806">
    <property type="entry name" value="PEPTIDASE S8"/>
    <property type="match status" value="1"/>
</dbReference>
<dbReference type="PROSITE" id="PS00137">
    <property type="entry name" value="SUBTILASE_HIS"/>
    <property type="match status" value="1"/>
</dbReference>
<evidence type="ECO:0000256" key="4">
    <source>
        <dbReference type="ARBA" id="ARBA00022525"/>
    </source>
</evidence>
<keyword evidence="6" id="KW-0479">Metal-binding</keyword>
<dbReference type="SUPFAM" id="SSF52743">
    <property type="entry name" value="Subtilisin-like"/>
    <property type="match status" value="1"/>
</dbReference>
<dbReference type="InterPro" id="IPR015500">
    <property type="entry name" value="Peptidase_S8_subtilisin-rel"/>
</dbReference>
<dbReference type="InterPro" id="IPR036852">
    <property type="entry name" value="Peptidase_S8/S53_dom_sf"/>
</dbReference>
<dbReference type="GO" id="GO:0005576">
    <property type="term" value="C:extracellular region"/>
    <property type="evidence" value="ECO:0007669"/>
    <property type="project" value="UniProtKB-SubCell"/>
</dbReference>
<proteinExistence type="inferred from homology"/>
<sequence length="383" mass="42083">MKDNEITLLAVPRFLEEEQMNDEITNNITSINAKNFWVQGYKGKGVVVAILDTGCNSHHIDLKDRLIGGYNFTKEFNGDVTIFDDLDGHGTHVAGIIGASFNDTGIVGVAPEVSLLVLKVLESNGVGNVDSLVKAINYAINWRGLNNERVDIISMSLGLRTSKDSLHNAIKQAIKSDIAVVVASGNEGDDNFFTAEYSYPAGYEEVIAVGAVDKNNRVANFSNTNKQVDIYAPGVSIKSTFLNGDFTNLSGTSMAVPHVTGALALLINKYENLTNSRPTESDLFKYLMQHTTRVLIGDYEEAISILNLSIDVGIEDDSSEQFENTLDQSLLLKCFCEARRSQAFFTQCLKENSTEDEREFLISLIQESASAAMHIKNLCQPFK</sequence>
<dbReference type="PANTHER" id="PTHR43806:SF11">
    <property type="entry name" value="CEREVISIN-RELATED"/>
    <property type="match status" value="1"/>
</dbReference>
<dbReference type="InterPro" id="IPR023828">
    <property type="entry name" value="Peptidase_S8_Ser-AS"/>
</dbReference>
<evidence type="ECO:0000259" key="12">
    <source>
        <dbReference type="Pfam" id="PF00082"/>
    </source>
</evidence>
<dbReference type="InterPro" id="IPR050131">
    <property type="entry name" value="Peptidase_S8_subtilisin-like"/>
</dbReference>
<dbReference type="InterPro" id="IPR034202">
    <property type="entry name" value="Subtilisin_Carlsberg-like"/>
</dbReference>
<dbReference type="GO" id="GO:0006508">
    <property type="term" value="P:proteolysis"/>
    <property type="evidence" value="ECO:0007669"/>
    <property type="project" value="UniProtKB-KW"/>
</dbReference>
<comment type="caution">
    <text evidence="13">The sequence shown here is derived from an EMBL/GenBank/DDBJ whole genome shotgun (WGS) entry which is preliminary data.</text>
</comment>
<evidence type="ECO:0000256" key="3">
    <source>
        <dbReference type="ARBA" id="ARBA00011073"/>
    </source>
</evidence>
<evidence type="ECO:0000256" key="9">
    <source>
        <dbReference type="ARBA" id="ARBA00022837"/>
    </source>
</evidence>
<evidence type="ECO:0000313" key="14">
    <source>
        <dbReference type="Proteomes" id="UP000308744"/>
    </source>
</evidence>
<evidence type="ECO:0000256" key="6">
    <source>
        <dbReference type="ARBA" id="ARBA00022723"/>
    </source>
</evidence>
<dbReference type="CDD" id="cd07477">
    <property type="entry name" value="Peptidases_S8_Subtilisin_subset"/>
    <property type="match status" value="1"/>
</dbReference>
<feature type="active site" description="Charge relay system" evidence="10">
    <location>
        <position position="89"/>
    </location>
</feature>
<evidence type="ECO:0000256" key="8">
    <source>
        <dbReference type="ARBA" id="ARBA00022825"/>
    </source>
</evidence>
<protein>
    <submittedName>
        <fullName evidence="13">Intracellular serine protease</fullName>
    </submittedName>
</protein>
<keyword evidence="5 10" id="KW-0645">Protease</keyword>
<comment type="cofactor">
    <cofactor evidence="1">
        <name>Ca(2+)</name>
        <dbReference type="ChEBI" id="CHEBI:29108"/>
    </cofactor>
</comment>
<dbReference type="InterPro" id="IPR000209">
    <property type="entry name" value="Peptidase_S8/S53_dom"/>
</dbReference>
<keyword evidence="8 10" id="KW-0720">Serine protease</keyword>
<accession>A0A4U2YZ15</accession>
<dbReference type="PROSITE" id="PS51892">
    <property type="entry name" value="SUBTILASE"/>
    <property type="match status" value="1"/>
</dbReference>
<comment type="similarity">
    <text evidence="3 10 11">Belongs to the peptidase S8 family.</text>
</comment>
<evidence type="ECO:0000256" key="10">
    <source>
        <dbReference type="PROSITE-ProRule" id="PRU01240"/>
    </source>
</evidence>
<keyword evidence="14" id="KW-1185">Reference proteome</keyword>
<evidence type="ECO:0000256" key="2">
    <source>
        <dbReference type="ARBA" id="ARBA00004613"/>
    </source>
</evidence>
<evidence type="ECO:0000256" key="11">
    <source>
        <dbReference type="RuleBase" id="RU003355"/>
    </source>
</evidence>
<dbReference type="AlphaFoldDB" id="A0A4U2YZ15"/>
<feature type="active site" description="Charge relay system" evidence="10">
    <location>
        <position position="52"/>
    </location>
</feature>
<keyword evidence="4" id="KW-0964">Secreted</keyword>
<dbReference type="InterPro" id="IPR023827">
    <property type="entry name" value="Peptidase_S8_Asp-AS"/>
</dbReference>
<dbReference type="RefSeq" id="WP_107895783.1">
    <property type="nucleotide sequence ID" value="NZ_PYWM01000013.1"/>
</dbReference>
<dbReference type="PRINTS" id="PR00723">
    <property type="entry name" value="SUBTILISIN"/>
</dbReference>
<dbReference type="GO" id="GO:0004252">
    <property type="term" value="F:serine-type endopeptidase activity"/>
    <property type="evidence" value="ECO:0007669"/>
    <property type="project" value="UniProtKB-UniRule"/>
</dbReference>
<evidence type="ECO:0000313" key="13">
    <source>
        <dbReference type="EMBL" id="TKI66440.1"/>
    </source>
</evidence>
<dbReference type="PROSITE" id="PS00138">
    <property type="entry name" value="SUBTILASE_SER"/>
    <property type="match status" value="1"/>
</dbReference>
<keyword evidence="7 10" id="KW-0378">Hydrolase</keyword>
<dbReference type="Pfam" id="PF00082">
    <property type="entry name" value="Peptidase_S8"/>
    <property type="match status" value="1"/>
</dbReference>
<evidence type="ECO:0000256" key="7">
    <source>
        <dbReference type="ARBA" id="ARBA00022801"/>
    </source>
</evidence>
<dbReference type="PROSITE" id="PS00136">
    <property type="entry name" value="SUBTILASE_ASP"/>
    <property type="match status" value="1"/>
</dbReference>
<dbReference type="EMBL" id="SZPU01000058">
    <property type="protein sequence ID" value="TKI66440.1"/>
    <property type="molecule type" value="Genomic_DNA"/>
</dbReference>
<evidence type="ECO:0000256" key="5">
    <source>
        <dbReference type="ARBA" id="ARBA00022670"/>
    </source>
</evidence>
<name>A0A4U2YZ15_9BACI</name>
<dbReference type="Proteomes" id="UP000308744">
    <property type="component" value="Unassembled WGS sequence"/>
</dbReference>
<reference evidence="13 14" key="1">
    <citation type="submission" date="2019-04" db="EMBL/GenBank/DDBJ databases">
        <title>Lysinibacillus genome sequencing.</title>
        <authorList>
            <person name="Dunlap C."/>
        </authorList>
    </citation>
    <scope>NUCLEOTIDE SEQUENCE [LARGE SCALE GENOMIC DNA]</scope>
    <source>
        <strain evidence="13 14">CCTCC AB 2010389</strain>
    </source>
</reference>
<feature type="domain" description="Peptidase S8/S53" evidence="12">
    <location>
        <begin position="43"/>
        <end position="292"/>
    </location>
</feature>
<comment type="subcellular location">
    <subcellularLocation>
        <location evidence="2">Secreted</location>
    </subcellularLocation>
</comment>
<organism evidence="13 14">
    <name type="scientific">Lysinibacillus mangiferihumi</name>
    <dbReference type="NCBI Taxonomy" id="1130819"/>
    <lineage>
        <taxon>Bacteria</taxon>
        <taxon>Bacillati</taxon>
        <taxon>Bacillota</taxon>
        <taxon>Bacilli</taxon>
        <taxon>Bacillales</taxon>
        <taxon>Bacillaceae</taxon>
        <taxon>Lysinibacillus</taxon>
    </lineage>
</organism>
<evidence type="ECO:0000256" key="1">
    <source>
        <dbReference type="ARBA" id="ARBA00001913"/>
    </source>
</evidence>
<dbReference type="GO" id="GO:0046872">
    <property type="term" value="F:metal ion binding"/>
    <property type="evidence" value="ECO:0007669"/>
    <property type="project" value="UniProtKB-KW"/>
</dbReference>
<keyword evidence="9" id="KW-0106">Calcium</keyword>
<gene>
    <name evidence="13" type="ORF">FC756_15085</name>
</gene>
<dbReference type="InterPro" id="IPR022398">
    <property type="entry name" value="Peptidase_S8_His-AS"/>
</dbReference>